<proteinExistence type="predicted"/>
<evidence type="ECO:0000313" key="4">
    <source>
        <dbReference type="EMBL" id="RJE24543.1"/>
    </source>
</evidence>
<dbReference type="Proteomes" id="UP000266188">
    <property type="component" value="Unassembled WGS sequence"/>
</dbReference>
<dbReference type="InterPro" id="IPR021858">
    <property type="entry name" value="Fun_TF"/>
</dbReference>
<dbReference type="EMBL" id="MVGC01000077">
    <property type="protein sequence ID" value="RJE24543.1"/>
    <property type="molecule type" value="Genomic_DNA"/>
</dbReference>
<sequence>MDNGVLQREQASRFKNIVSKSKSANGRKRVNSATHSSEDFNRGMVPLSTENNMSRVVPPPVSACPFLNEWNGAVAEEDLLDTSLTGPPWSRPSSSDELLTESQFFFSHQAHVPPSMFPNSIEYGQNLLSNPLSEGTSWRFHNLQGVRQAHTTPSDFSQDGVGFGMIEKPVSDLDKLPKDVTRPVSQFLRQSSMPSPISPGESSTCGETEDALFMHYLDRVFYFQFPFYHSRDRKGRGWLFSILKRVKPAYYATLALSQRDILSEQPHSSDIATGLSRLRAKDGYYDLAVQGTRHIMENAYTWNGDNHVVHCIESLTSLLQLVFWELLAGGVRNWQGQLRAAANLIPELVEARVQSTISDSTFPNYTRHQHTRALSLEEESATSLLLGSFISFDIISCASTRRVPFLDIDHLHVLKNLSIPLESITGCRNSIMALIHEVSLLDRWKEECQAAHRLSIIGLAERGRQIEERLRKELASMGTKLSKGLQVCNHAGVPPAPSHPEVSKLFALSAIIYLHVVISGAHPELPEIAEAVSQAVSVFQGLHDRSLLQGILVWPFCISGCLALQDQQSFFRDLFYSTGVTESSIGTCFEAFKIMEECWEARKARSSSCDWVSIMNRRGYCVLLR</sequence>
<dbReference type="GO" id="GO:0000976">
    <property type="term" value="F:transcription cis-regulatory region binding"/>
    <property type="evidence" value="ECO:0007669"/>
    <property type="project" value="TreeGrafter"/>
</dbReference>
<gene>
    <name evidence="4" type="ORF">PHISCL_03130</name>
</gene>
<evidence type="ECO:0000256" key="1">
    <source>
        <dbReference type="ARBA" id="ARBA00004123"/>
    </source>
</evidence>
<dbReference type="AlphaFoldDB" id="A0A3A2ZQH0"/>
<dbReference type="GO" id="GO:0003700">
    <property type="term" value="F:DNA-binding transcription factor activity"/>
    <property type="evidence" value="ECO:0007669"/>
    <property type="project" value="TreeGrafter"/>
</dbReference>
<dbReference type="Pfam" id="PF11951">
    <property type="entry name" value="Fungal_trans_2"/>
    <property type="match status" value="1"/>
</dbReference>
<dbReference type="GO" id="GO:0005634">
    <property type="term" value="C:nucleus"/>
    <property type="evidence" value="ECO:0007669"/>
    <property type="project" value="UniProtKB-SubCell"/>
</dbReference>
<name>A0A3A2ZQH0_9EURO</name>
<organism evidence="4 5">
    <name type="scientific">Aspergillus sclerotialis</name>
    <dbReference type="NCBI Taxonomy" id="2070753"/>
    <lineage>
        <taxon>Eukaryota</taxon>
        <taxon>Fungi</taxon>
        <taxon>Dikarya</taxon>
        <taxon>Ascomycota</taxon>
        <taxon>Pezizomycotina</taxon>
        <taxon>Eurotiomycetes</taxon>
        <taxon>Eurotiomycetidae</taxon>
        <taxon>Eurotiales</taxon>
        <taxon>Aspergillaceae</taxon>
        <taxon>Aspergillus</taxon>
        <taxon>Aspergillus subgen. Polypaecilum</taxon>
    </lineage>
</organism>
<evidence type="ECO:0000256" key="3">
    <source>
        <dbReference type="SAM" id="MobiDB-lite"/>
    </source>
</evidence>
<accession>A0A3A2ZQH0</accession>
<feature type="region of interest" description="Disordered" evidence="3">
    <location>
        <begin position="1"/>
        <end position="43"/>
    </location>
</feature>
<dbReference type="STRING" id="2070753.A0A3A2ZQH0"/>
<evidence type="ECO:0000256" key="2">
    <source>
        <dbReference type="ARBA" id="ARBA00023242"/>
    </source>
</evidence>
<keyword evidence="2" id="KW-0539">Nucleus</keyword>
<reference evidence="5" key="1">
    <citation type="submission" date="2017-02" db="EMBL/GenBank/DDBJ databases">
        <authorList>
            <person name="Tafer H."/>
            <person name="Lopandic K."/>
        </authorList>
    </citation>
    <scope>NUCLEOTIDE SEQUENCE [LARGE SCALE GENOMIC DNA]</scope>
    <source>
        <strain evidence="5">CBS 366.77</strain>
    </source>
</reference>
<comment type="caution">
    <text evidence="4">The sequence shown here is derived from an EMBL/GenBank/DDBJ whole genome shotgun (WGS) entry which is preliminary data.</text>
</comment>
<comment type="subcellular location">
    <subcellularLocation>
        <location evidence="1">Nucleus</location>
    </subcellularLocation>
</comment>
<dbReference type="PANTHER" id="PTHR37534">
    <property type="entry name" value="TRANSCRIPTIONAL ACTIVATOR PROTEIN UGA3"/>
    <property type="match status" value="1"/>
</dbReference>
<dbReference type="GO" id="GO:0045944">
    <property type="term" value="P:positive regulation of transcription by RNA polymerase II"/>
    <property type="evidence" value="ECO:0007669"/>
    <property type="project" value="TreeGrafter"/>
</dbReference>
<evidence type="ECO:0008006" key="6">
    <source>
        <dbReference type="Google" id="ProtNLM"/>
    </source>
</evidence>
<dbReference type="PANTHER" id="PTHR37534:SF26">
    <property type="entry name" value="TRANSCRIPTION FACTOR, PUTATIVE-RELATED"/>
    <property type="match status" value="1"/>
</dbReference>
<dbReference type="OrthoDB" id="5213892at2759"/>
<evidence type="ECO:0000313" key="5">
    <source>
        <dbReference type="Proteomes" id="UP000266188"/>
    </source>
</evidence>
<keyword evidence="5" id="KW-1185">Reference proteome</keyword>
<protein>
    <recommendedName>
        <fullName evidence="6">C6 transcription factor</fullName>
    </recommendedName>
</protein>